<proteinExistence type="predicted"/>
<sequence>MAREYAKDGVVEVDKVSDSVWVVSRVKREQELAVVESGEKRGFLRQHGDILEHGEIALSVEEVVERKSTVAATKLEICPQTPVKHK</sequence>
<dbReference type="EMBL" id="JAEUBE010000158">
    <property type="protein sequence ID" value="KAH3668418.1"/>
    <property type="molecule type" value="Genomic_DNA"/>
</dbReference>
<organism evidence="1 2">
    <name type="scientific">Ogataea philodendri</name>
    <dbReference type="NCBI Taxonomy" id="1378263"/>
    <lineage>
        <taxon>Eukaryota</taxon>
        <taxon>Fungi</taxon>
        <taxon>Dikarya</taxon>
        <taxon>Ascomycota</taxon>
        <taxon>Saccharomycotina</taxon>
        <taxon>Pichiomycetes</taxon>
        <taxon>Pichiales</taxon>
        <taxon>Pichiaceae</taxon>
        <taxon>Ogataea</taxon>
    </lineage>
</organism>
<reference evidence="1" key="2">
    <citation type="submission" date="2021-01" db="EMBL/GenBank/DDBJ databases">
        <authorList>
            <person name="Schikora-Tamarit M.A."/>
        </authorList>
    </citation>
    <scope>NUCLEOTIDE SEQUENCE</scope>
    <source>
        <strain evidence="1">CBS6075</strain>
    </source>
</reference>
<gene>
    <name evidence="1" type="ORF">OGAPHI_002172</name>
</gene>
<dbReference type="RefSeq" id="XP_046062832.1">
    <property type="nucleotide sequence ID" value="XM_046203013.1"/>
</dbReference>
<accession>A0A9P8T6S4</accession>
<evidence type="ECO:0000313" key="2">
    <source>
        <dbReference type="Proteomes" id="UP000769157"/>
    </source>
</evidence>
<keyword evidence="2" id="KW-1185">Reference proteome</keyword>
<dbReference type="Proteomes" id="UP000769157">
    <property type="component" value="Unassembled WGS sequence"/>
</dbReference>
<name>A0A9P8T6S4_9ASCO</name>
<dbReference type="AlphaFoldDB" id="A0A9P8T6S4"/>
<comment type="caution">
    <text evidence="1">The sequence shown here is derived from an EMBL/GenBank/DDBJ whole genome shotgun (WGS) entry which is preliminary data.</text>
</comment>
<reference evidence="1" key="1">
    <citation type="journal article" date="2021" name="Open Biol.">
        <title>Shared evolutionary footprints suggest mitochondrial oxidative damage underlies multiple complex I losses in fungi.</title>
        <authorList>
            <person name="Schikora-Tamarit M.A."/>
            <person name="Marcet-Houben M."/>
            <person name="Nosek J."/>
            <person name="Gabaldon T."/>
        </authorList>
    </citation>
    <scope>NUCLEOTIDE SEQUENCE</scope>
    <source>
        <strain evidence="1">CBS6075</strain>
    </source>
</reference>
<protein>
    <submittedName>
        <fullName evidence="1">Uncharacterized protein</fullName>
    </submittedName>
</protein>
<evidence type="ECO:0000313" key="1">
    <source>
        <dbReference type="EMBL" id="KAH3668418.1"/>
    </source>
</evidence>
<dbReference type="GeneID" id="70234139"/>